<dbReference type="SUPFAM" id="SSF81631">
    <property type="entry name" value="PAP/OAS1 substrate-binding domain"/>
    <property type="match status" value="1"/>
</dbReference>
<gene>
    <name evidence="1" type="primary">aadK</name>
    <name evidence="1" type="ORF">SK3146_01506</name>
</gene>
<dbReference type="InterPro" id="IPR043519">
    <property type="entry name" value="NT_sf"/>
</dbReference>
<organism evidence="1 2">
    <name type="scientific">Paenibacillus konkukensis</name>
    <dbReference type="NCBI Taxonomy" id="2020716"/>
    <lineage>
        <taxon>Bacteria</taxon>
        <taxon>Bacillati</taxon>
        <taxon>Bacillota</taxon>
        <taxon>Bacilli</taxon>
        <taxon>Bacillales</taxon>
        <taxon>Paenibacillaceae</taxon>
        <taxon>Paenibacillus</taxon>
    </lineage>
</organism>
<dbReference type="Pfam" id="PF04439">
    <property type="entry name" value="Adenyl_transf"/>
    <property type="match status" value="1"/>
</dbReference>
<proteinExistence type="predicted"/>
<dbReference type="SUPFAM" id="SSF81301">
    <property type="entry name" value="Nucleotidyltransferase"/>
    <property type="match status" value="1"/>
</dbReference>
<dbReference type="GO" id="GO:0016779">
    <property type="term" value="F:nucleotidyltransferase activity"/>
    <property type="evidence" value="ECO:0007669"/>
    <property type="project" value="UniProtKB-KW"/>
</dbReference>
<keyword evidence="1" id="KW-0548">Nucleotidyltransferase</keyword>
<dbReference type="Gene3D" id="3.30.460.10">
    <property type="entry name" value="Beta Polymerase, domain 2"/>
    <property type="match status" value="1"/>
</dbReference>
<reference evidence="1" key="1">
    <citation type="submission" date="2018-02" db="EMBL/GenBank/DDBJ databases">
        <authorList>
            <person name="Kim S.-K."/>
            <person name="Jung H.-I."/>
            <person name="Lee S.-W."/>
        </authorList>
    </citation>
    <scope>NUCLEOTIDE SEQUENCE</scope>
    <source>
        <strain evidence="1">SK3146</strain>
    </source>
</reference>
<dbReference type="PIRSF" id="PIRSF000812">
    <property type="entry name" value="AAD"/>
    <property type="match status" value="1"/>
</dbReference>
<reference evidence="1" key="2">
    <citation type="journal article" date="2021" name="J Anim Sci Technol">
        <title>Complete genome sequence of Paenibacillus konkukensis sp. nov. SK3146 as a potential probiotic strain.</title>
        <authorList>
            <person name="Jung H.I."/>
            <person name="Park S."/>
            <person name="Niu K.M."/>
            <person name="Lee S.W."/>
            <person name="Kothari D."/>
            <person name="Yi K.J."/>
            <person name="Kim S.K."/>
        </authorList>
    </citation>
    <scope>NUCLEOTIDE SEQUENCE</scope>
    <source>
        <strain evidence="1">SK3146</strain>
    </source>
</reference>
<dbReference type="RefSeq" id="WP_249864496.1">
    <property type="nucleotide sequence ID" value="NZ_CP027059.1"/>
</dbReference>
<sequence>MRSEQEMMDMILNYARNDERVRAVGMEGSRTNRNVPRDLFQDFDIVFIVTEMNSFIADPHWVDRFGSRIIMQTPEDMDLFPPDLDGNFSYLMLFADGNRIDLTLCPIEKKENWNNGDKLSVVLLDKDHALPKLPAPTDRDYWVRRPSAAFYADCCNEFWWVSTYVAKGLWRQEMTYAMDHLNNNVRPMLIKMLEWKVGVDTDFSLSVGKNGKFLEKHLPKLTWQALMSTYPQGTYDDVWQALFAAADLFRSTAAEVADRLQFDYPLDDDRNVTAYLMRVKHLSPDAKEM</sequence>
<evidence type="ECO:0000313" key="1">
    <source>
        <dbReference type="EMBL" id="UQZ82349.1"/>
    </source>
</evidence>
<accession>A0ABY4RLN7</accession>
<name>A0ABY4RLN7_9BACL</name>
<dbReference type="Gene3D" id="1.20.120.330">
    <property type="entry name" value="Nucleotidyltransferases domain 2"/>
    <property type="match status" value="1"/>
</dbReference>
<dbReference type="EC" id="2.7.7.-" evidence="1"/>
<evidence type="ECO:0000313" key="2">
    <source>
        <dbReference type="Proteomes" id="UP001057134"/>
    </source>
</evidence>
<dbReference type="InterPro" id="IPR007530">
    <property type="entry name" value="Aminoglycoside_adenylylTfrase"/>
</dbReference>
<dbReference type="Proteomes" id="UP001057134">
    <property type="component" value="Chromosome"/>
</dbReference>
<keyword evidence="1" id="KW-0808">Transferase</keyword>
<keyword evidence="2" id="KW-1185">Reference proteome</keyword>
<dbReference type="EMBL" id="CP027059">
    <property type="protein sequence ID" value="UQZ82349.1"/>
    <property type="molecule type" value="Genomic_DNA"/>
</dbReference>
<protein>
    <submittedName>
        <fullName evidence="1">Aminoglycoside 6-adenylyltransferase</fullName>
        <ecNumber evidence="1">2.7.7.-</ecNumber>
    </submittedName>
</protein>